<keyword evidence="2" id="KW-1185">Reference proteome</keyword>
<evidence type="ECO:0000313" key="2">
    <source>
        <dbReference type="Proteomes" id="UP001141806"/>
    </source>
</evidence>
<organism evidence="1 2">
    <name type="scientific">Protea cynaroides</name>
    <dbReference type="NCBI Taxonomy" id="273540"/>
    <lineage>
        <taxon>Eukaryota</taxon>
        <taxon>Viridiplantae</taxon>
        <taxon>Streptophyta</taxon>
        <taxon>Embryophyta</taxon>
        <taxon>Tracheophyta</taxon>
        <taxon>Spermatophyta</taxon>
        <taxon>Magnoliopsida</taxon>
        <taxon>Proteales</taxon>
        <taxon>Proteaceae</taxon>
        <taxon>Protea</taxon>
    </lineage>
</organism>
<name>A0A9Q0GQD3_9MAGN</name>
<dbReference type="AlphaFoldDB" id="A0A9Q0GQD3"/>
<reference evidence="1" key="1">
    <citation type="journal article" date="2023" name="Plant J.">
        <title>The genome of the king protea, Protea cynaroides.</title>
        <authorList>
            <person name="Chang J."/>
            <person name="Duong T.A."/>
            <person name="Schoeman C."/>
            <person name="Ma X."/>
            <person name="Roodt D."/>
            <person name="Barker N."/>
            <person name="Li Z."/>
            <person name="Van de Peer Y."/>
            <person name="Mizrachi E."/>
        </authorList>
    </citation>
    <scope>NUCLEOTIDE SEQUENCE</scope>
    <source>
        <tissue evidence="1">Young leaves</tissue>
    </source>
</reference>
<comment type="caution">
    <text evidence="1">The sequence shown here is derived from an EMBL/GenBank/DDBJ whole genome shotgun (WGS) entry which is preliminary data.</text>
</comment>
<protein>
    <submittedName>
        <fullName evidence="1">Uncharacterized protein</fullName>
    </submittedName>
</protein>
<accession>A0A9Q0GQD3</accession>
<proteinExistence type="predicted"/>
<sequence length="123" mass="13291">MPRCRSAEETRHALQLGILPPAEVPRSALWSGLLDPAEVARCGVFCGLVYLVMPSLLEHAKVPRSAPRPGLSNHAKEFYAVRFTRSCRGAAVDGSLWLMADVGGSIYLPLAIELRPAEVNGPI</sequence>
<dbReference type="EMBL" id="JAMYWD010000012">
    <property type="protein sequence ID" value="KAJ4952147.1"/>
    <property type="molecule type" value="Genomic_DNA"/>
</dbReference>
<evidence type="ECO:0000313" key="1">
    <source>
        <dbReference type="EMBL" id="KAJ4952147.1"/>
    </source>
</evidence>
<dbReference type="Proteomes" id="UP001141806">
    <property type="component" value="Unassembled WGS sequence"/>
</dbReference>
<gene>
    <name evidence="1" type="ORF">NE237_028979</name>
</gene>